<dbReference type="AlphaFoldDB" id="A0A0C9SKC2"/>
<feature type="region of interest" description="Disordered" evidence="1">
    <location>
        <begin position="57"/>
        <end position="127"/>
    </location>
</feature>
<feature type="compositionally biased region" description="Polar residues" evidence="1">
    <location>
        <begin position="62"/>
        <end position="87"/>
    </location>
</feature>
<keyword evidence="3" id="KW-1185">Reference proteome</keyword>
<evidence type="ECO:0000256" key="1">
    <source>
        <dbReference type="SAM" id="MobiDB-lite"/>
    </source>
</evidence>
<evidence type="ECO:0000313" key="2">
    <source>
        <dbReference type="EMBL" id="KII83481.1"/>
    </source>
</evidence>
<proteinExistence type="predicted"/>
<evidence type="ECO:0000313" key="3">
    <source>
        <dbReference type="Proteomes" id="UP000053263"/>
    </source>
</evidence>
<gene>
    <name evidence="2" type="ORF">PLICRDRAFT_180385</name>
</gene>
<organism evidence="2 3">
    <name type="scientific">Plicaturopsis crispa FD-325 SS-3</name>
    <dbReference type="NCBI Taxonomy" id="944288"/>
    <lineage>
        <taxon>Eukaryota</taxon>
        <taxon>Fungi</taxon>
        <taxon>Dikarya</taxon>
        <taxon>Basidiomycota</taxon>
        <taxon>Agaricomycotina</taxon>
        <taxon>Agaricomycetes</taxon>
        <taxon>Agaricomycetidae</taxon>
        <taxon>Amylocorticiales</taxon>
        <taxon>Amylocorticiaceae</taxon>
        <taxon>Plicatura</taxon>
        <taxon>Plicaturopsis crispa</taxon>
    </lineage>
</organism>
<reference evidence="2 3" key="1">
    <citation type="submission" date="2014-06" db="EMBL/GenBank/DDBJ databases">
        <title>Evolutionary Origins and Diversification of the Mycorrhizal Mutualists.</title>
        <authorList>
            <consortium name="DOE Joint Genome Institute"/>
            <consortium name="Mycorrhizal Genomics Consortium"/>
            <person name="Kohler A."/>
            <person name="Kuo A."/>
            <person name="Nagy L.G."/>
            <person name="Floudas D."/>
            <person name="Copeland A."/>
            <person name="Barry K.W."/>
            <person name="Cichocki N."/>
            <person name="Veneault-Fourrey C."/>
            <person name="LaButti K."/>
            <person name="Lindquist E.A."/>
            <person name="Lipzen A."/>
            <person name="Lundell T."/>
            <person name="Morin E."/>
            <person name="Murat C."/>
            <person name="Riley R."/>
            <person name="Ohm R."/>
            <person name="Sun H."/>
            <person name="Tunlid A."/>
            <person name="Henrissat B."/>
            <person name="Grigoriev I.V."/>
            <person name="Hibbett D.S."/>
            <person name="Martin F."/>
        </authorList>
    </citation>
    <scope>NUCLEOTIDE SEQUENCE [LARGE SCALE GENOMIC DNA]</scope>
    <source>
        <strain evidence="2 3">FD-325 SS-3</strain>
    </source>
</reference>
<dbReference type="HOGENOM" id="CLU_652308_0_0_1"/>
<dbReference type="OrthoDB" id="2692137at2759"/>
<accession>A0A0C9SKC2</accession>
<dbReference type="Proteomes" id="UP000053263">
    <property type="component" value="Unassembled WGS sequence"/>
</dbReference>
<sequence>MAEISSAPATHAPPGLYTRHSIVDVHSPVTSGVDHPNRHNREVERVLLRAAREIGGGLDARTGSSTGSVGAQGSSSTSVESTRGPTRSQRKKLAANPYNKGKGRGKGKGNQATERVEAPPFGDKYRDTDDSEFAKYTPPAIPVWRAACLDVDTRPELLEPNRPREKLGHRYPDPGLFIGSSKRGLYLVNWLASRSAWLYKMVNSEDDDASAGNQLWRDFLGYNYSNPPDNDADTRAAARRQCAKRLFNMDLNGTFPSQVYWHDVAVMAGQPELFDVNLQLTREIIWDSYEHSFRFELRALDRLVCPELWASNAAAQDQLIMEVFGGSYTMAEFPVINEGLAAEQWVDRVPALEHLRRVVVRWKNPPMVVMEQRLHVHPAIANRGTQVEALEVELAKFYCQTFFSWFNRAPVLPHRLPPPLE</sequence>
<name>A0A0C9SKC2_PLICR</name>
<protein>
    <submittedName>
        <fullName evidence="2">Uncharacterized protein</fullName>
    </submittedName>
</protein>
<dbReference type="EMBL" id="KN832577">
    <property type="protein sequence ID" value="KII83481.1"/>
    <property type="molecule type" value="Genomic_DNA"/>
</dbReference>